<dbReference type="InterPro" id="IPR000620">
    <property type="entry name" value="EamA_dom"/>
</dbReference>
<proteinExistence type="inferred from homology"/>
<dbReference type="RefSeq" id="WP_245711011.1">
    <property type="nucleotide sequence ID" value="NZ_FOHV01000004.1"/>
</dbReference>
<feature type="transmembrane region" description="Helical" evidence="8">
    <location>
        <begin position="18"/>
        <end position="35"/>
    </location>
</feature>
<evidence type="ECO:0000256" key="7">
    <source>
        <dbReference type="ARBA" id="ARBA00023136"/>
    </source>
</evidence>
<feature type="transmembrane region" description="Helical" evidence="8">
    <location>
        <begin position="247"/>
        <end position="269"/>
    </location>
</feature>
<dbReference type="PANTHER" id="PTHR22911">
    <property type="entry name" value="ACYL-MALONYL CONDENSING ENZYME-RELATED"/>
    <property type="match status" value="1"/>
</dbReference>
<feature type="transmembrane region" description="Helical" evidence="8">
    <location>
        <begin position="187"/>
        <end position="206"/>
    </location>
</feature>
<comment type="subcellular location">
    <subcellularLocation>
        <location evidence="1">Cell membrane</location>
        <topology evidence="1">Multi-pass membrane protein</topology>
    </subcellularLocation>
</comment>
<dbReference type="PANTHER" id="PTHR22911:SF137">
    <property type="entry name" value="SOLUTE CARRIER FAMILY 35 MEMBER G2-RELATED"/>
    <property type="match status" value="1"/>
</dbReference>
<keyword evidence="11" id="KW-1185">Reference proteome</keyword>
<gene>
    <name evidence="10" type="ORF">SAMN02583745_00635</name>
</gene>
<evidence type="ECO:0000256" key="4">
    <source>
        <dbReference type="ARBA" id="ARBA00022475"/>
    </source>
</evidence>
<keyword evidence="7 8" id="KW-0472">Membrane</keyword>
<feature type="transmembrane region" description="Helical" evidence="8">
    <location>
        <begin position="136"/>
        <end position="152"/>
    </location>
</feature>
<dbReference type="InterPro" id="IPR004626">
    <property type="entry name" value="RarD"/>
</dbReference>
<evidence type="ECO:0000256" key="8">
    <source>
        <dbReference type="SAM" id="Phobius"/>
    </source>
</evidence>
<feature type="transmembrane region" description="Helical" evidence="8">
    <location>
        <begin position="80"/>
        <end position="100"/>
    </location>
</feature>
<keyword evidence="3" id="KW-0813">Transport</keyword>
<reference evidence="11" key="1">
    <citation type="submission" date="2016-10" db="EMBL/GenBank/DDBJ databases">
        <authorList>
            <person name="Varghese N."/>
            <person name="Submissions S."/>
        </authorList>
    </citation>
    <scope>NUCLEOTIDE SEQUENCE [LARGE SCALE GENOMIC DNA]</scope>
    <source>
        <strain evidence="11">DSM 18579</strain>
    </source>
</reference>
<dbReference type="NCBIfam" id="TIGR00688">
    <property type="entry name" value="rarD"/>
    <property type="match status" value="1"/>
</dbReference>
<dbReference type="AlphaFoldDB" id="A0A1H9ZP42"/>
<feature type="transmembrane region" description="Helical" evidence="8">
    <location>
        <begin position="158"/>
        <end position="175"/>
    </location>
</feature>
<accession>A0A1H9ZP42</accession>
<feature type="transmembrane region" description="Helical" evidence="8">
    <location>
        <begin position="112"/>
        <end position="129"/>
    </location>
</feature>
<feature type="transmembrane region" description="Helical" evidence="8">
    <location>
        <begin position="275"/>
        <end position="293"/>
    </location>
</feature>
<evidence type="ECO:0000313" key="11">
    <source>
        <dbReference type="Proteomes" id="UP000242642"/>
    </source>
</evidence>
<keyword evidence="4" id="KW-1003">Cell membrane</keyword>
<evidence type="ECO:0000313" key="10">
    <source>
        <dbReference type="EMBL" id="SES83534.1"/>
    </source>
</evidence>
<sequence length="303" mass="34405">MQSPQKPIETYPDMKRGILFALSAYVIWGIAPVYFKLLEHVPAEQIVAFRIFFSCFFMIILVSFYNGWKKVKAVFRAPRKLLWLFIASHLIGLNWFIFIWSVNNHHVLDTSLGYFINPLINILIGTLFLSEKLRPIQWTAVGLTVLAVLYQVWQFNSIPYIALSLAITFSIYGLVKKKIAIDAQTSMFLETMMLLPASAMLFIFIVDDAHSVIANYSIGFIGIIALSGVITTVPLIFFSAAASKIPFSYLGFFQYIGPSMGFVLAITLFGETLTVSRLITFGIIWFALVLIIFDGIKKRRHMR</sequence>
<dbReference type="Proteomes" id="UP000242642">
    <property type="component" value="Unassembled WGS sequence"/>
</dbReference>
<dbReference type="GO" id="GO:0005886">
    <property type="term" value="C:plasma membrane"/>
    <property type="evidence" value="ECO:0007669"/>
    <property type="project" value="UniProtKB-SubCell"/>
</dbReference>
<dbReference type="EMBL" id="FOHV01000004">
    <property type="protein sequence ID" value="SES83534.1"/>
    <property type="molecule type" value="Genomic_DNA"/>
</dbReference>
<dbReference type="SUPFAM" id="SSF103481">
    <property type="entry name" value="Multidrug resistance efflux transporter EmrE"/>
    <property type="match status" value="2"/>
</dbReference>
<evidence type="ECO:0000256" key="3">
    <source>
        <dbReference type="ARBA" id="ARBA00022448"/>
    </source>
</evidence>
<keyword evidence="5 8" id="KW-0812">Transmembrane</keyword>
<feature type="domain" description="EamA" evidence="9">
    <location>
        <begin position="16"/>
        <end position="149"/>
    </location>
</feature>
<organism evidence="10 11">
    <name type="scientific">Thorsellia anophelis DSM 18579</name>
    <dbReference type="NCBI Taxonomy" id="1123402"/>
    <lineage>
        <taxon>Bacteria</taxon>
        <taxon>Pseudomonadati</taxon>
        <taxon>Pseudomonadota</taxon>
        <taxon>Gammaproteobacteria</taxon>
        <taxon>Enterobacterales</taxon>
        <taxon>Thorselliaceae</taxon>
        <taxon>Thorsellia</taxon>
    </lineage>
</organism>
<evidence type="ECO:0000256" key="6">
    <source>
        <dbReference type="ARBA" id="ARBA00022989"/>
    </source>
</evidence>
<dbReference type="InterPro" id="IPR037185">
    <property type="entry name" value="EmrE-like"/>
</dbReference>
<evidence type="ECO:0000259" key="9">
    <source>
        <dbReference type="Pfam" id="PF00892"/>
    </source>
</evidence>
<evidence type="ECO:0000256" key="1">
    <source>
        <dbReference type="ARBA" id="ARBA00004651"/>
    </source>
</evidence>
<feature type="transmembrane region" description="Helical" evidence="8">
    <location>
        <begin position="218"/>
        <end position="240"/>
    </location>
</feature>
<evidence type="ECO:0000256" key="2">
    <source>
        <dbReference type="ARBA" id="ARBA00007362"/>
    </source>
</evidence>
<keyword evidence="6 8" id="KW-1133">Transmembrane helix</keyword>
<comment type="similarity">
    <text evidence="2">Belongs to the EamA transporter family.</text>
</comment>
<dbReference type="STRING" id="1123402.SAMN02583745_00635"/>
<name>A0A1H9ZP42_9GAMM</name>
<protein>
    <submittedName>
        <fullName evidence="10">Chloramphenicol-sensitive protein RarD</fullName>
    </submittedName>
</protein>
<feature type="transmembrane region" description="Helical" evidence="8">
    <location>
        <begin position="47"/>
        <end position="68"/>
    </location>
</feature>
<evidence type="ECO:0000256" key="5">
    <source>
        <dbReference type="ARBA" id="ARBA00022692"/>
    </source>
</evidence>
<dbReference type="Pfam" id="PF00892">
    <property type="entry name" value="EamA"/>
    <property type="match status" value="1"/>
</dbReference>